<organism evidence="2 3">
    <name type="scientific">Luteolibacter flavescens</name>
    <dbReference type="NCBI Taxonomy" id="1859460"/>
    <lineage>
        <taxon>Bacteria</taxon>
        <taxon>Pseudomonadati</taxon>
        <taxon>Verrucomicrobiota</taxon>
        <taxon>Verrucomicrobiia</taxon>
        <taxon>Verrucomicrobiales</taxon>
        <taxon>Verrucomicrobiaceae</taxon>
        <taxon>Luteolibacter</taxon>
    </lineage>
</organism>
<keyword evidence="3" id="KW-1185">Reference proteome</keyword>
<evidence type="ECO:0000256" key="1">
    <source>
        <dbReference type="SAM" id="SignalP"/>
    </source>
</evidence>
<evidence type="ECO:0000313" key="3">
    <source>
        <dbReference type="Proteomes" id="UP001207930"/>
    </source>
</evidence>
<dbReference type="EMBL" id="JAPDDS010000002">
    <property type="protein sequence ID" value="MCW1883902.1"/>
    <property type="molecule type" value="Genomic_DNA"/>
</dbReference>
<comment type="caution">
    <text evidence="2">The sequence shown here is derived from an EMBL/GenBank/DDBJ whole genome shotgun (WGS) entry which is preliminary data.</text>
</comment>
<dbReference type="Proteomes" id="UP001207930">
    <property type="component" value="Unassembled WGS sequence"/>
</dbReference>
<proteinExistence type="predicted"/>
<keyword evidence="1" id="KW-0732">Signal</keyword>
<evidence type="ECO:0000313" key="2">
    <source>
        <dbReference type="EMBL" id="MCW1883902.1"/>
    </source>
</evidence>
<protein>
    <submittedName>
        <fullName evidence="2">Uncharacterized protein</fullName>
    </submittedName>
</protein>
<feature type="chain" id="PRO_5046585804" evidence="1">
    <location>
        <begin position="19"/>
        <end position="231"/>
    </location>
</feature>
<feature type="signal peptide" evidence="1">
    <location>
        <begin position="1"/>
        <end position="18"/>
    </location>
</feature>
<reference evidence="2 3" key="1">
    <citation type="submission" date="2022-10" db="EMBL/GenBank/DDBJ databases">
        <title>Luteolibacter flavescens strain MCCC 1K03193, whole genome shotgun sequencing project.</title>
        <authorList>
            <person name="Zhao G."/>
            <person name="Shen L."/>
        </authorList>
    </citation>
    <scope>NUCLEOTIDE SEQUENCE [LARGE SCALE GENOMIC DNA]</scope>
    <source>
        <strain evidence="2 3">MCCC 1K03193</strain>
    </source>
</reference>
<sequence>MRKLILALALLACVPAHGEGKSKYGEYKTTAEAWDKAEAVDWPRVTKELGGYLTSVIAHFSAAHPDEPIYGIVIESGENWDLSVYLNTEKGYVDGVAAFRKNSTGLEDKTDEEVRKIMGRWHFNAWKYPSYHLKCPPDTNRLNEIHYEVFDALFEQEWESKKADPNAPGVADPFRFAAAEAIAMLEQSPELKALKKTDDFKLRYFDGDSLEWGTEKLMEKAREKVKKQPEK</sequence>
<name>A0ABT3FK19_9BACT</name>
<gene>
    <name evidence="2" type="ORF">OKA04_04130</name>
</gene>
<accession>A0ABT3FK19</accession>
<dbReference type="RefSeq" id="WP_264499863.1">
    <property type="nucleotide sequence ID" value="NZ_JAPDDS010000002.1"/>
</dbReference>